<feature type="domain" description="NADP-dependent oxidoreductase" evidence="1">
    <location>
        <begin position="3"/>
        <end position="199"/>
    </location>
</feature>
<dbReference type="Gene3D" id="3.20.20.100">
    <property type="entry name" value="NADP-dependent oxidoreductase domain"/>
    <property type="match status" value="1"/>
</dbReference>
<dbReference type="PROSITE" id="PS00062">
    <property type="entry name" value="ALDOKETO_REDUCTASE_2"/>
    <property type="match status" value="1"/>
</dbReference>
<name>A0A7R9BKU7_9CRUS</name>
<dbReference type="PRINTS" id="PR00069">
    <property type="entry name" value="ALDKETRDTASE"/>
</dbReference>
<dbReference type="Proteomes" id="UP000678499">
    <property type="component" value="Unassembled WGS sequence"/>
</dbReference>
<dbReference type="GO" id="GO:0016491">
    <property type="term" value="F:oxidoreductase activity"/>
    <property type="evidence" value="ECO:0007669"/>
    <property type="project" value="InterPro"/>
</dbReference>
<dbReference type="InterPro" id="IPR020471">
    <property type="entry name" value="AKR"/>
</dbReference>
<dbReference type="InterPro" id="IPR023210">
    <property type="entry name" value="NADP_OxRdtase_dom"/>
</dbReference>
<organism evidence="2">
    <name type="scientific">Notodromas monacha</name>
    <dbReference type="NCBI Taxonomy" id="399045"/>
    <lineage>
        <taxon>Eukaryota</taxon>
        <taxon>Metazoa</taxon>
        <taxon>Ecdysozoa</taxon>
        <taxon>Arthropoda</taxon>
        <taxon>Crustacea</taxon>
        <taxon>Oligostraca</taxon>
        <taxon>Ostracoda</taxon>
        <taxon>Podocopa</taxon>
        <taxon>Podocopida</taxon>
        <taxon>Cypridocopina</taxon>
        <taxon>Cypridoidea</taxon>
        <taxon>Cyprididae</taxon>
        <taxon>Notodromas</taxon>
    </lineage>
</organism>
<dbReference type="InterPro" id="IPR036812">
    <property type="entry name" value="NAD(P)_OxRdtase_dom_sf"/>
</dbReference>
<proteinExistence type="predicted"/>
<dbReference type="SUPFAM" id="SSF51430">
    <property type="entry name" value="NAD(P)-linked oxidoreductase"/>
    <property type="match status" value="1"/>
</dbReference>
<protein>
    <recommendedName>
        <fullName evidence="1">NADP-dependent oxidoreductase domain-containing protein</fullName>
    </recommendedName>
</protein>
<accession>A0A7R9BKU7</accession>
<dbReference type="PANTHER" id="PTHR11732">
    <property type="entry name" value="ALDO/KETO REDUCTASE"/>
    <property type="match status" value="1"/>
</dbReference>
<sequence>MSESLGNLKLDYVDLYLIHTPVGLKDRGDGTLGPIKEDGTADLDFETDHVKLWKAMEDQVKQGKAKAIGLSNFNVGQIRRILDNCEIPPANLQVEIHAYLQQKELRRMCEERGITVCAYGPLGSPGRFQLYTKNNVSVATIPVDLLSHKVVRGIAEKHGRTCAQILLRHLTQQGVVVIPKSVTPARIIENIQGIRIPWEAQHLDKTSYAHMQMQNFSQRFGFTNNSTPNLRSASSDIELKAPDLKTSTIDFLNAVLSNVGKHKAYIVFHSALTDVLGRRDVVQLPAALFQNDSAIAYSSQLGTTAGANLNIAPRLLIFVGNFTPDTLLGSKFIVEDQRQPRLTIIFLYEKEFTYTSDVDKFFLHKSFEDNHRIALATMNDTDNGFVMRKKCKFCNNGFPGWRRVNRWDPVAGFEAGSMDLEFRGERNLKERNIVMITDDFPPYTSFVPGGDPLKPKLSTNNVCGQLPKINRLR</sequence>
<dbReference type="Pfam" id="PF00248">
    <property type="entry name" value="Aldo_ket_red"/>
    <property type="match status" value="1"/>
</dbReference>
<dbReference type="EMBL" id="OA882586">
    <property type="protein sequence ID" value="CAD7276087.1"/>
    <property type="molecule type" value="Genomic_DNA"/>
</dbReference>
<evidence type="ECO:0000313" key="2">
    <source>
        <dbReference type="EMBL" id="CAD7276087.1"/>
    </source>
</evidence>
<dbReference type="InterPro" id="IPR018170">
    <property type="entry name" value="Aldo/ket_reductase_CS"/>
</dbReference>
<dbReference type="AlphaFoldDB" id="A0A7R9BKU7"/>
<keyword evidence="3" id="KW-1185">Reference proteome</keyword>
<dbReference type="OrthoDB" id="416253at2759"/>
<dbReference type="EMBL" id="CAJPEX010000549">
    <property type="protein sequence ID" value="CAG0916239.1"/>
    <property type="molecule type" value="Genomic_DNA"/>
</dbReference>
<evidence type="ECO:0000259" key="1">
    <source>
        <dbReference type="Pfam" id="PF00248"/>
    </source>
</evidence>
<gene>
    <name evidence="2" type="ORF">NMOB1V02_LOCUS3865</name>
</gene>
<evidence type="ECO:0000313" key="3">
    <source>
        <dbReference type="Proteomes" id="UP000678499"/>
    </source>
</evidence>
<reference evidence="2" key="1">
    <citation type="submission" date="2020-11" db="EMBL/GenBank/DDBJ databases">
        <authorList>
            <person name="Tran Van P."/>
        </authorList>
    </citation>
    <scope>NUCLEOTIDE SEQUENCE</scope>
</reference>